<dbReference type="Proteomes" id="UP000567624">
    <property type="component" value="Unassembled WGS sequence"/>
</dbReference>
<feature type="region of interest" description="Disordered" evidence="6">
    <location>
        <begin position="424"/>
        <end position="464"/>
    </location>
</feature>
<comment type="subcellular location">
    <subcellularLocation>
        <location evidence="1">Membrane</location>
        <topology evidence="1">Single-pass membrane protein</topology>
    </subcellularLocation>
</comment>
<dbReference type="SUPFAM" id="SSF49562">
    <property type="entry name" value="C2 domain (Calcium/lipid-binding domain, CaLB)"/>
    <property type="match status" value="4"/>
</dbReference>
<evidence type="ECO:0000256" key="1">
    <source>
        <dbReference type="ARBA" id="ARBA00004167"/>
    </source>
</evidence>
<evidence type="ECO:0000313" key="9">
    <source>
        <dbReference type="Proteomes" id="UP000567624"/>
    </source>
</evidence>
<dbReference type="FunFam" id="2.60.40.150:FF:000034">
    <property type="entry name" value="otoferlin isoform X2"/>
    <property type="match status" value="1"/>
</dbReference>
<evidence type="ECO:0000256" key="4">
    <source>
        <dbReference type="ARBA" id="ARBA00022989"/>
    </source>
</evidence>
<keyword evidence="2" id="KW-0812">Transmembrane</keyword>
<name>A0A7K8QU27_9PASS</name>
<comment type="caution">
    <text evidence="8">The sequence shown here is derived from an EMBL/GenBank/DDBJ whole genome shotgun (WGS) entry which is preliminary data.</text>
</comment>
<dbReference type="PANTHER" id="PTHR12546:SF36">
    <property type="entry name" value="FER-1-LIKE PROTEIN 4"/>
    <property type="match status" value="1"/>
</dbReference>
<dbReference type="Pfam" id="PF00168">
    <property type="entry name" value="C2"/>
    <property type="match status" value="3"/>
</dbReference>
<accession>A0A7K8QU27</accession>
<evidence type="ECO:0000256" key="5">
    <source>
        <dbReference type="ARBA" id="ARBA00023136"/>
    </source>
</evidence>
<evidence type="ECO:0000256" key="3">
    <source>
        <dbReference type="ARBA" id="ARBA00022737"/>
    </source>
</evidence>
<keyword evidence="9" id="KW-1185">Reference proteome</keyword>
<keyword evidence="3" id="KW-0677">Repeat</keyword>
<dbReference type="SMART" id="SM01201">
    <property type="entry name" value="FerB"/>
    <property type="match status" value="1"/>
</dbReference>
<dbReference type="InterPro" id="IPR000008">
    <property type="entry name" value="C2_dom"/>
</dbReference>
<feature type="domain" description="C2" evidence="7">
    <location>
        <begin position="165"/>
        <end position="300"/>
    </location>
</feature>
<dbReference type="InterPro" id="IPR037723">
    <property type="entry name" value="C2D_Ferlin"/>
</dbReference>
<sequence length="1010" mass="115004">FLCSRSRLCSARDLFAIPTPQSFQVGINVIEAQKLVGVNINPFVVVKVGEEKRHTATQKSTNCPFYNEYFLFEFHEPRDILFHRLIEISVFHSKKIPFLGTCIGTFKMDVETVYSQPDHRFFQKWAVISDPTDTRAGVKGFVKCSISVSARGDVVGFLPTSSSSQDEDIERNLLLPKRVPAERPWARVCIKLYRAEGLPSMSAGIMGGFSKIIGERKVFIDPYVQVSFCGQQGETSVETNTTEPEWNEQISFIEMFPPLSRKIKVQVLDDANVGDVAIATHYIDLQEISDPDRNGFNPTFGPAWVNLYGSPQNSALGDVHRHLNEGMGEGISYRGRVLMAIAVEIFSSPSQPGEVTVEVEELHPLPENVLGRKEEFLLFAAFFEATMMDSSLSSKPVSFEISIGNYGKSEEVVTKGWQKVEKGEVKEEKQPLLDTGSDGELDAEVLTPSSAAQNKSVTKSQRPEPMEYDRSYSCLPMTHEKPCVYVWSYWEDHAWRLCISNWIVKLAERLEQGLDDVEKLLRRPKAKAEERLREVLEEFVAGCRQYSLSAEKKPMAHPNNLDRCRMKYLLRNIILCAKQGLRVRRRLTRDNVKEKVKETRRVLAKLRFMAKEPQCTLPDILIWMLSSNRRVAYARIPAQNILYSVVEEEKGKDCAKIQSVFMKVPGLHTGEIFAKLEIYMWLGVTKYAKNCLAELPEEFKYLSESGEEMVQLSAHSPPSRLSRDDFSYFQLQAHLYQARGILPADDNGLSDPFARVVFSTHCQTTRMLEETLSPMWNELLLFDQLIIDGKKEELKTETPIVIINLFSHNKFGSPEFLGQAFAVPQVKLVDEPYTKPALQFFDIYRGTRAAGELIATFELIELDYSGYLEDVEPKEPDYLGDPRAGRFIIPEGVRPVLKEFRIEILFWGLRGLKRVHLFEVDEPQVIIECAGKKVESEVIVTYKENPNFTELVKYMDVDLPEQVYLHPPLSIFVVEKRAFGRTVLVGSHVVSDVMKFSPKELEEELEDVPK</sequence>
<dbReference type="InterPro" id="IPR012968">
    <property type="entry name" value="FerIin_dom"/>
</dbReference>
<dbReference type="InterPro" id="IPR037720">
    <property type="entry name" value="C2B_Ferlin"/>
</dbReference>
<feature type="non-terminal residue" evidence="8">
    <location>
        <position position="1"/>
    </location>
</feature>
<dbReference type="InterPro" id="IPR037722">
    <property type="entry name" value="C2C_Ferlin"/>
</dbReference>
<feature type="compositionally biased region" description="Polar residues" evidence="6">
    <location>
        <begin position="447"/>
        <end position="460"/>
    </location>
</feature>
<keyword evidence="4" id="KW-1133">Transmembrane helix</keyword>
<dbReference type="PANTHER" id="PTHR12546">
    <property type="entry name" value="FER-1-LIKE"/>
    <property type="match status" value="1"/>
</dbReference>
<dbReference type="InterPro" id="IPR035892">
    <property type="entry name" value="C2_domain_sf"/>
</dbReference>
<proteinExistence type="predicted"/>
<dbReference type="Gene3D" id="2.60.40.150">
    <property type="entry name" value="C2 domain"/>
    <property type="match status" value="3"/>
</dbReference>
<keyword evidence="5" id="KW-0472">Membrane</keyword>
<dbReference type="AlphaFoldDB" id="A0A7K8QU27"/>
<protein>
    <submittedName>
        <fullName evidence="8">FR1L4 protein</fullName>
    </submittedName>
</protein>
<evidence type="ECO:0000259" key="7">
    <source>
        <dbReference type="PROSITE" id="PS50004"/>
    </source>
</evidence>
<dbReference type="Pfam" id="PF08151">
    <property type="entry name" value="FerI"/>
    <property type="match status" value="1"/>
</dbReference>
<dbReference type="EMBL" id="VWYW01000348">
    <property type="protein sequence ID" value="NXF09131.1"/>
    <property type="molecule type" value="Genomic_DNA"/>
</dbReference>
<dbReference type="CDD" id="cd04011">
    <property type="entry name" value="C2B_Ferlin"/>
    <property type="match status" value="1"/>
</dbReference>
<gene>
    <name evidence="8" type="primary">Fer1l4_2</name>
    <name evidence="8" type="ORF">SMICAP_R00566</name>
</gene>
<reference evidence="8 9" key="1">
    <citation type="submission" date="2019-09" db="EMBL/GenBank/DDBJ databases">
        <title>Bird 10,000 Genomes (B10K) Project - Family phase.</title>
        <authorList>
            <person name="Zhang G."/>
        </authorList>
    </citation>
    <scope>NUCLEOTIDE SEQUENCE [LARGE SCALE GENOMIC DNA]</scope>
    <source>
        <strain evidence="8">B10K-CU-031-20</strain>
    </source>
</reference>
<dbReference type="GO" id="GO:0016020">
    <property type="term" value="C:membrane"/>
    <property type="evidence" value="ECO:0007669"/>
    <property type="project" value="UniProtKB-SubCell"/>
</dbReference>
<feature type="non-terminal residue" evidence="8">
    <location>
        <position position="1010"/>
    </location>
</feature>
<feature type="domain" description="C2" evidence="7">
    <location>
        <begin position="883"/>
        <end position="1006"/>
    </location>
</feature>
<dbReference type="SMART" id="SM00239">
    <property type="entry name" value="C2"/>
    <property type="match status" value="3"/>
</dbReference>
<dbReference type="InterPro" id="IPR037721">
    <property type="entry name" value="Ferlin"/>
</dbReference>
<evidence type="ECO:0000256" key="6">
    <source>
        <dbReference type="SAM" id="MobiDB-lite"/>
    </source>
</evidence>
<dbReference type="CDD" id="cd04017">
    <property type="entry name" value="C2D_Ferlin"/>
    <property type="match status" value="1"/>
</dbReference>
<dbReference type="PROSITE" id="PS50004">
    <property type="entry name" value="C2"/>
    <property type="match status" value="4"/>
</dbReference>
<feature type="domain" description="C2" evidence="7">
    <location>
        <begin position="712"/>
        <end position="841"/>
    </location>
</feature>
<organism evidence="8 9">
    <name type="scientific">Smithornis capensis</name>
    <dbReference type="NCBI Taxonomy" id="363769"/>
    <lineage>
        <taxon>Eukaryota</taxon>
        <taxon>Metazoa</taxon>
        <taxon>Chordata</taxon>
        <taxon>Craniata</taxon>
        <taxon>Vertebrata</taxon>
        <taxon>Euteleostomi</taxon>
        <taxon>Archelosauria</taxon>
        <taxon>Archosauria</taxon>
        <taxon>Dinosauria</taxon>
        <taxon>Saurischia</taxon>
        <taxon>Theropoda</taxon>
        <taxon>Coelurosauria</taxon>
        <taxon>Aves</taxon>
        <taxon>Neognathae</taxon>
        <taxon>Neoaves</taxon>
        <taxon>Telluraves</taxon>
        <taxon>Australaves</taxon>
        <taxon>Passeriformes</taxon>
        <taxon>Eurylaimidae</taxon>
        <taxon>Smithornis</taxon>
    </lineage>
</organism>
<dbReference type="GO" id="GO:0007009">
    <property type="term" value="P:plasma membrane organization"/>
    <property type="evidence" value="ECO:0007669"/>
    <property type="project" value="TreeGrafter"/>
</dbReference>
<dbReference type="InterPro" id="IPR012561">
    <property type="entry name" value="Ferlin_B-domain"/>
</dbReference>
<dbReference type="CDD" id="cd04018">
    <property type="entry name" value="C2C_Ferlin"/>
    <property type="match status" value="1"/>
</dbReference>
<evidence type="ECO:0000256" key="2">
    <source>
        <dbReference type="ARBA" id="ARBA00022692"/>
    </source>
</evidence>
<dbReference type="Pfam" id="PF08150">
    <property type="entry name" value="FerB"/>
    <property type="match status" value="1"/>
</dbReference>
<evidence type="ECO:0000313" key="8">
    <source>
        <dbReference type="EMBL" id="NXF09131.1"/>
    </source>
</evidence>
<dbReference type="SMART" id="SM01202">
    <property type="entry name" value="FerI"/>
    <property type="match status" value="1"/>
</dbReference>
<feature type="domain" description="C2" evidence="7">
    <location>
        <begin position="6"/>
        <end position="126"/>
    </location>
</feature>